<evidence type="ECO:0000313" key="3">
    <source>
        <dbReference type="Proteomes" id="UP001375240"/>
    </source>
</evidence>
<proteinExistence type="predicted"/>
<accession>A0AAV9US12</accession>
<keyword evidence="3" id="KW-1185">Reference proteome</keyword>
<dbReference type="EMBL" id="JAVHNQ010000005">
    <property type="protein sequence ID" value="KAK6346903.1"/>
    <property type="molecule type" value="Genomic_DNA"/>
</dbReference>
<protein>
    <submittedName>
        <fullName evidence="2">Uncharacterized protein</fullName>
    </submittedName>
</protein>
<reference evidence="2 3" key="1">
    <citation type="submission" date="2019-10" db="EMBL/GenBank/DDBJ databases">
        <authorList>
            <person name="Palmer J.M."/>
        </authorList>
    </citation>
    <scope>NUCLEOTIDE SEQUENCE [LARGE SCALE GENOMIC DNA]</scope>
    <source>
        <strain evidence="2 3">TWF696</strain>
    </source>
</reference>
<dbReference type="AlphaFoldDB" id="A0AAV9US12"/>
<feature type="compositionally biased region" description="Acidic residues" evidence="1">
    <location>
        <begin position="26"/>
        <end position="44"/>
    </location>
</feature>
<name>A0AAV9US12_9PEZI</name>
<feature type="region of interest" description="Disordered" evidence="1">
    <location>
        <begin position="1"/>
        <end position="69"/>
    </location>
</feature>
<comment type="caution">
    <text evidence="2">The sequence shown here is derived from an EMBL/GenBank/DDBJ whole genome shotgun (WGS) entry which is preliminary data.</text>
</comment>
<evidence type="ECO:0000313" key="2">
    <source>
        <dbReference type="EMBL" id="KAK6346903.1"/>
    </source>
</evidence>
<sequence>MRRIGREEGGGNGDGEGEVLRRGVGEDEECAGEDVDADEDDEGEGEKNGGGSRSRAKANPPSELAAAPWRNRGAPRYRRHFDGMREKGASPFFGLVGLLDDDSGGWSARARRVIPNLGRDYIPLERENRLEFFCGFWIFRSFFFYEGEEGDGGKKRWRFGWSRRPGWENQIKRKFKISKFEQVKVKK</sequence>
<gene>
    <name evidence="2" type="ORF">TWF696_007004</name>
</gene>
<organism evidence="2 3">
    <name type="scientific">Orbilia brochopaga</name>
    <dbReference type="NCBI Taxonomy" id="3140254"/>
    <lineage>
        <taxon>Eukaryota</taxon>
        <taxon>Fungi</taxon>
        <taxon>Dikarya</taxon>
        <taxon>Ascomycota</taxon>
        <taxon>Pezizomycotina</taxon>
        <taxon>Orbiliomycetes</taxon>
        <taxon>Orbiliales</taxon>
        <taxon>Orbiliaceae</taxon>
        <taxon>Orbilia</taxon>
    </lineage>
</organism>
<evidence type="ECO:0000256" key="1">
    <source>
        <dbReference type="SAM" id="MobiDB-lite"/>
    </source>
</evidence>
<dbReference type="Proteomes" id="UP001375240">
    <property type="component" value="Unassembled WGS sequence"/>
</dbReference>